<evidence type="ECO:0000313" key="3">
    <source>
        <dbReference type="Proteomes" id="UP000466345"/>
    </source>
</evidence>
<accession>A0A7K0CGP6</accession>
<dbReference type="Proteomes" id="UP000466345">
    <property type="component" value="Unassembled WGS sequence"/>
</dbReference>
<comment type="caution">
    <text evidence="2">The sequence shown here is derived from an EMBL/GenBank/DDBJ whole genome shotgun (WGS) entry which is preliminary data.</text>
</comment>
<protein>
    <submittedName>
        <fullName evidence="2">Uncharacterized protein</fullName>
    </submittedName>
</protein>
<sequence>MTQAAPRQRNIGLFAGDGKPHTTVDVLVGVTLVLGVLALVTAFFHSLHLLSSWAGLAGIVTGGWGQMISVTTRERVFLVLGLGAAGLGFLLGMAHGGLWGGVIG</sequence>
<dbReference type="AlphaFoldDB" id="A0A7K0CGP6"/>
<evidence type="ECO:0000256" key="1">
    <source>
        <dbReference type="SAM" id="Phobius"/>
    </source>
</evidence>
<dbReference type="OrthoDB" id="3855413at2"/>
<keyword evidence="1" id="KW-1133">Transmembrane helix</keyword>
<dbReference type="EMBL" id="WEGJ01000008">
    <property type="protein sequence ID" value="MQY12649.1"/>
    <property type="molecule type" value="Genomic_DNA"/>
</dbReference>
<keyword evidence="1" id="KW-0472">Membrane</keyword>
<name>A0A7K0CGP6_9ACTN</name>
<feature type="transmembrane region" description="Helical" evidence="1">
    <location>
        <begin position="50"/>
        <end position="69"/>
    </location>
</feature>
<organism evidence="2 3">
    <name type="scientific">Streptomyces smaragdinus</name>
    <dbReference type="NCBI Taxonomy" id="2585196"/>
    <lineage>
        <taxon>Bacteria</taxon>
        <taxon>Bacillati</taxon>
        <taxon>Actinomycetota</taxon>
        <taxon>Actinomycetes</taxon>
        <taxon>Kitasatosporales</taxon>
        <taxon>Streptomycetaceae</taxon>
        <taxon>Streptomyces</taxon>
    </lineage>
</organism>
<keyword evidence="3" id="KW-1185">Reference proteome</keyword>
<keyword evidence="1" id="KW-0812">Transmembrane</keyword>
<feature type="transmembrane region" description="Helical" evidence="1">
    <location>
        <begin position="76"/>
        <end position="98"/>
    </location>
</feature>
<evidence type="ECO:0000313" key="2">
    <source>
        <dbReference type="EMBL" id="MQY12649.1"/>
    </source>
</evidence>
<dbReference type="RefSeq" id="WP_153452280.1">
    <property type="nucleotide sequence ID" value="NZ_WEGJ01000008.1"/>
</dbReference>
<reference evidence="2 3" key="1">
    <citation type="submission" date="2019-10" db="EMBL/GenBank/DDBJ databases">
        <title>Streptomyces smaragdinus sp. nov. and Streptomyces fabii sp. nov., isolated from the gut of fungus growing-termite Macrotermes natalensis.</title>
        <authorList>
            <person name="Schwitalla J."/>
            <person name="Benndorf R."/>
            <person name="Martin K."/>
            <person name="De Beer W."/>
            <person name="Kaster A.-K."/>
            <person name="Vollmers J."/>
            <person name="Poulsen M."/>
            <person name="Beemelmanns C."/>
        </authorList>
    </citation>
    <scope>NUCLEOTIDE SEQUENCE [LARGE SCALE GENOMIC DNA]</scope>
    <source>
        <strain evidence="2 3">RB5</strain>
    </source>
</reference>
<gene>
    <name evidence="2" type="ORF">SRB5_27850</name>
</gene>
<feature type="transmembrane region" description="Helical" evidence="1">
    <location>
        <begin position="26"/>
        <end position="44"/>
    </location>
</feature>
<proteinExistence type="predicted"/>